<dbReference type="GO" id="GO:0008239">
    <property type="term" value="F:dipeptidyl-peptidase activity"/>
    <property type="evidence" value="ECO:0007669"/>
    <property type="project" value="InterPro"/>
</dbReference>
<dbReference type="Proteomes" id="UP000548304">
    <property type="component" value="Unassembled WGS sequence"/>
</dbReference>
<dbReference type="AlphaFoldDB" id="A0A852Z1A3"/>
<dbReference type="InterPro" id="IPR008979">
    <property type="entry name" value="Galactose-bd-like_sf"/>
</dbReference>
<evidence type="ECO:0000259" key="5">
    <source>
        <dbReference type="SMART" id="SM00939"/>
    </source>
</evidence>
<comment type="caution">
    <text evidence="6">The sequence shown here is derived from an EMBL/GenBank/DDBJ whole genome shotgun (WGS) entry which is preliminary data.</text>
</comment>
<dbReference type="PANTHER" id="PTHR22946:SF9">
    <property type="entry name" value="POLYKETIDE TRANSFERASE AF380"/>
    <property type="match status" value="1"/>
</dbReference>
<dbReference type="Pfam" id="PF02129">
    <property type="entry name" value="Peptidase_S15"/>
    <property type="match status" value="1"/>
</dbReference>
<evidence type="ECO:0000256" key="2">
    <source>
        <dbReference type="ARBA" id="ARBA00022801"/>
    </source>
</evidence>
<reference evidence="6 7" key="1">
    <citation type="submission" date="2020-07" db="EMBL/GenBank/DDBJ databases">
        <title>Genomic Encyclopedia of Type Strains, Phase III (KMG-III): the genomes of soil and plant-associated and newly described type strains.</title>
        <authorList>
            <person name="Whitman W."/>
        </authorList>
    </citation>
    <scope>NUCLEOTIDE SEQUENCE [LARGE SCALE GENOMIC DNA]</scope>
    <source>
        <strain evidence="6 7">CECT 8576</strain>
    </source>
</reference>
<dbReference type="GO" id="GO:0052689">
    <property type="term" value="F:carboxylic ester hydrolase activity"/>
    <property type="evidence" value="ECO:0007669"/>
    <property type="project" value="UniProtKB-ARBA"/>
</dbReference>
<evidence type="ECO:0000313" key="6">
    <source>
        <dbReference type="EMBL" id="NYH79055.1"/>
    </source>
</evidence>
<gene>
    <name evidence="6" type="ORF">FHR84_002389</name>
</gene>
<evidence type="ECO:0000256" key="1">
    <source>
        <dbReference type="ARBA" id="ARBA00008645"/>
    </source>
</evidence>
<feature type="chain" id="PRO_5032754425" evidence="4">
    <location>
        <begin position="28"/>
        <end position="531"/>
    </location>
</feature>
<feature type="region of interest" description="Disordered" evidence="3">
    <location>
        <begin position="510"/>
        <end position="531"/>
    </location>
</feature>
<proteinExistence type="inferred from homology"/>
<dbReference type="RefSeq" id="WP_179535510.1">
    <property type="nucleotide sequence ID" value="NZ_JACBYW010000004.1"/>
</dbReference>
<organism evidence="6 7">
    <name type="scientific">Actinopolyspora biskrensis</name>
    <dbReference type="NCBI Taxonomy" id="1470178"/>
    <lineage>
        <taxon>Bacteria</taxon>
        <taxon>Bacillati</taxon>
        <taxon>Actinomycetota</taxon>
        <taxon>Actinomycetes</taxon>
        <taxon>Actinopolysporales</taxon>
        <taxon>Actinopolysporaceae</taxon>
        <taxon>Actinopolyspora</taxon>
    </lineage>
</organism>
<keyword evidence="4" id="KW-0732">Signal</keyword>
<keyword evidence="7" id="KW-1185">Reference proteome</keyword>
<dbReference type="Pfam" id="PF08530">
    <property type="entry name" value="PepX_C"/>
    <property type="match status" value="1"/>
</dbReference>
<protein>
    <submittedName>
        <fullName evidence="6">Putative acyl esterase</fullName>
    </submittedName>
</protein>
<evidence type="ECO:0000256" key="3">
    <source>
        <dbReference type="SAM" id="MobiDB-lite"/>
    </source>
</evidence>
<evidence type="ECO:0000256" key="4">
    <source>
        <dbReference type="SAM" id="SignalP"/>
    </source>
</evidence>
<dbReference type="InterPro" id="IPR050261">
    <property type="entry name" value="FrsA_esterase"/>
</dbReference>
<evidence type="ECO:0000313" key="7">
    <source>
        <dbReference type="Proteomes" id="UP000548304"/>
    </source>
</evidence>
<dbReference type="Gene3D" id="3.40.50.1820">
    <property type="entry name" value="alpha/beta hydrolase"/>
    <property type="match status" value="1"/>
</dbReference>
<sequence>MRRLPALVTTAITAVLCGQLVAPAASAEEGFTVREAKIAGSGGVSLAAKVVEPEGAARGSRPLLVMPASWAVPNIEYVGAAARLAHESGYVVVSYTARGFYGSGGEVEVAGPEDVADARRVIDWAVEHTSAGDEHVGMAGISYGAGISALTAAEDSRVDAVAAMSGWADLVASLYPNETVSSAAAELLLGSGKVTGRLGTDLRELERAYREHRVEDELHMARERSPKNRIDQLNANGTAVLLANAWQDSLFPPGQITDMFGRLNGPKRLMLSPGDHATPELFGAAGLPNRVWERAADWFDQHLRGIDRGVPDSGVELQPLNSSEWHSYSSWDAASRRTATHYLAEPRKRHPLAPETGGLPTGKQPAWQHRIEAGDPTLANSGVVLVSGALQGFTRMPVGVATPLVDREDAAVWATRPYSEEVVVSGTPRLSVTATPSAESVSLFAHLYDVGPAGRGSLISRKPVTLRNGQPGVQRLVEVSLRPTAWEVPAGHRLALVIDTVDTRYRDESSTGTVTFGSPEGSPASLRVPFG</sequence>
<dbReference type="InterPro" id="IPR013736">
    <property type="entry name" value="Xaa-Pro_dipept_C"/>
</dbReference>
<dbReference type="InterPro" id="IPR005674">
    <property type="entry name" value="CocE/Ser_esterase"/>
</dbReference>
<dbReference type="EMBL" id="JACBYW010000004">
    <property type="protein sequence ID" value="NYH79055.1"/>
    <property type="molecule type" value="Genomic_DNA"/>
</dbReference>
<dbReference type="Gene3D" id="2.60.120.260">
    <property type="entry name" value="Galactose-binding domain-like"/>
    <property type="match status" value="1"/>
</dbReference>
<dbReference type="InterPro" id="IPR000383">
    <property type="entry name" value="Xaa-Pro-like_dom"/>
</dbReference>
<name>A0A852Z1A3_9ACTN</name>
<dbReference type="InterPro" id="IPR029058">
    <property type="entry name" value="AB_hydrolase_fold"/>
</dbReference>
<comment type="similarity">
    <text evidence="1">Belongs to the AB hydrolase superfamily.</text>
</comment>
<dbReference type="NCBIfam" id="TIGR00976">
    <property type="entry name" value="CocE_NonD"/>
    <property type="match status" value="1"/>
</dbReference>
<accession>A0A852Z1A3</accession>
<keyword evidence="2" id="KW-0378">Hydrolase</keyword>
<dbReference type="SUPFAM" id="SSF49785">
    <property type="entry name" value="Galactose-binding domain-like"/>
    <property type="match status" value="1"/>
</dbReference>
<dbReference type="SMART" id="SM00939">
    <property type="entry name" value="PepX_C"/>
    <property type="match status" value="1"/>
</dbReference>
<feature type="signal peptide" evidence="4">
    <location>
        <begin position="1"/>
        <end position="27"/>
    </location>
</feature>
<feature type="domain" description="Xaa-Pro dipeptidyl-peptidase C-terminal" evidence="5">
    <location>
        <begin position="296"/>
        <end position="527"/>
    </location>
</feature>
<dbReference type="SUPFAM" id="SSF53474">
    <property type="entry name" value="alpha/beta-Hydrolases"/>
    <property type="match status" value="1"/>
</dbReference>
<dbReference type="PANTHER" id="PTHR22946">
    <property type="entry name" value="DIENELACTONE HYDROLASE DOMAIN-CONTAINING PROTEIN-RELATED"/>
    <property type="match status" value="1"/>
</dbReference>